<feature type="transmembrane region" description="Helical" evidence="6">
    <location>
        <begin position="100"/>
        <end position="119"/>
    </location>
</feature>
<evidence type="ECO:0000313" key="9">
    <source>
        <dbReference type="Proteomes" id="UP000012081"/>
    </source>
</evidence>
<evidence type="ECO:0000256" key="4">
    <source>
        <dbReference type="ARBA" id="ARBA00022989"/>
    </source>
</evidence>
<dbReference type="EMBL" id="APBN01000001">
    <property type="protein sequence ID" value="EMT54328.1"/>
    <property type="molecule type" value="Genomic_DNA"/>
</dbReference>
<evidence type="ECO:0000259" key="7">
    <source>
        <dbReference type="PROSITE" id="PS50850"/>
    </source>
</evidence>
<gene>
    <name evidence="8" type="ORF">I532_01940</name>
</gene>
<feature type="transmembrane region" description="Helical" evidence="6">
    <location>
        <begin position="253"/>
        <end position="276"/>
    </location>
</feature>
<organism evidence="8 9">
    <name type="scientific">Brevibacillus borstelensis AK1</name>
    <dbReference type="NCBI Taxonomy" id="1300222"/>
    <lineage>
        <taxon>Bacteria</taxon>
        <taxon>Bacillati</taxon>
        <taxon>Bacillota</taxon>
        <taxon>Bacilli</taxon>
        <taxon>Bacillales</taxon>
        <taxon>Paenibacillaceae</taxon>
        <taxon>Brevibacillus</taxon>
    </lineage>
</organism>
<protein>
    <recommendedName>
        <fullName evidence="7">Major facilitator superfamily (MFS) profile domain-containing protein</fullName>
    </recommendedName>
</protein>
<evidence type="ECO:0000256" key="3">
    <source>
        <dbReference type="ARBA" id="ARBA00022692"/>
    </source>
</evidence>
<dbReference type="Gene3D" id="1.20.1250.20">
    <property type="entry name" value="MFS general substrate transporter like domains"/>
    <property type="match status" value="1"/>
</dbReference>
<reference evidence="8 9" key="1">
    <citation type="submission" date="2013-03" db="EMBL/GenBank/DDBJ databases">
        <title>Assembly of a new bacterial strain Brevibacillus borstelensis AK1.</title>
        <authorList>
            <person name="Rajan I."/>
            <person name="PoliReddy D."/>
            <person name="Sugumar T."/>
            <person name="Rathinam K."/>
            <person name="Alqarawi S."/>
            <person name="Khalil A.B."/>
            <person name="Sivakumar N."/>
        </authorList>
    </citation>
    <scope>NUCLEOTIDE SEQUENCE [LARGE SCALE GENOMIC DNA]</scope>
    <source>
        <strain evidence="8 9">AK1</strain>
    </source>
</reference>
<dbReference type="PATRIC" id="fig|1300222.3.peg.396"/>
<feature type="transmembrane region" description="Helical" evidence="6">
    <location>
        <begin position="73"/>
        <end position="93"/>
    </location>
</feature>
<dbReference type="PANTHER" id="PTHR23534">
    <property type="entry name" value="MFS PERMEASE"/>
    <property type="match status" value="1"/>
</dbReference>
<comment type="subcellular location">
    <subcellularLocation>
        <location evidence="1">Cell membrane</location>
        <topology evidence="1">Multi-pass membrane protein</topology>
    </subcellularLocation>
</comment>
<dbReference type="InterPro" id="IPR011701">
    <property type="entry name" value="MFS"/>
</dbReference>
<dbReference type="InterPro" id="IPR020846">
    <property type="entry name" value="MFS_dom"/>
</dbReference>
<dbReference type="PROSITE" id="PS50850">
    <property type="entry name" value="MFS"/>
    <property type="match status" value="1"/>
</dbReference>
<feature type="transmembrane region" description="Helical" evidence="6">
    <location>
        <begin position="36"/>
        <end position="61"/>
    </location>
</feature>
<feature type="transmembrane region" description="Helical" evidence="6">
    <location>
        <begin position="317"/>
        <end position="336"/>
    </location>
</feature>
<dbReference type="PANTHER" id="PTHR23534:SF1">
    <property type="entry name" value="MAJOR FACILITATOR SUPERFAMILY PROTEIN"/>
    <property type="match status" value="1"/>
</dbReference>
<feature type="transmembrane region" description="Helical" evidence="6">
    <location>
        <begin position="406"/>
        <end position="427"/>
    </location>
</feature>
<feature type="transmembrane region" description="Helical" evidence="6">
    <location>
        <begin position="288"/>
        <end position="310"/>
    </location>
</feature>
<dbReference type="STRING" id="1300222.I532_01940"/>
<proteinExistence type="predicted"/>
<keyword evidence="5 6" id="KW-0472">Membrane</keyword>
<evidence type="ECO:0000256" key="1">
    <source>
        <dbReference type="ARBA" id="ARBA00004651"/>
    </source>
</evidence>
<dbReference type="GO" id="GO:0022857">
    <property type="term" value="F:transmembrane transporter activity"/>
    <property type="evidence" value="ECO:0007669"/>
    <property type="project" value="InterPro"/>
</dbReference>
<keyword evidence="3 6" id="KW-0812">Transmembrane</keyword>
<feature type="transmembrane region" description="Helical" evidence="6">
    <location>
        <begin position="186"/>
        <end position="217"/>
    </location>
</feature>
<feature type="transmembrane region" description="Helical" evidence="6">
    <location>
        <begin position="159"/>
        <end position="180"/>
    </location>
</feature>
<accession>M8DKZ9</accession>
<dbReference type="Pfam" id="PF07690">
    <property type="entry name" value="MFS_1"/>
    <property type="match status" value="1"/>
</dbReference>
<comment type="caution">
    <text evidence="8">The sequence shown here is derived from an EMBL/GenBank/DDBJ whole genome shotgun (WGS) entry which is preliminary data.</text>
</comment>
<feature type="transmembrane region" description="Helical" evidence="6">
    <location>
        <begin position="342"/>
        <end position="368"/>
    </location>
</feature>
<feature type="transmembrane region" description="Helical" evidence="6">
    <location>
        <begin position="380"/>
        <end position="400"/>
    </location>
</feature>
<evidence type="ECO:0000256" key="5">
    <source>
        <dbReference type="ARBA" id="ARBA00023136"/>
    </source>
</evidence>
<name>M8DKZ9_9BACL</name>
<evidence type="ECO:0000256" key="2">
    <source>
        <dbReference type="ARBA" id="ARBA00022448"/>
    </source>
</evidence>
<dbReference type="InterPro" id="IPR036259">
    <property type="entry name" value="MFS_trans_sf"/>
</dbReference>
<dbReference type="SUPFAM" id="SSF103473">
    <property type="entry name" value="MFS general substrate transporter"/>
    <property type="match status" value="1"/>
</dbReference>
<evidence type="ECO:0000256" key="6">
    <source>
        <dbReference type="SAM" id="Phobius"/>
    </source>
</evidence>
<feature type="transmembrane region" description="Helical" evidence="6">
    <location>
        <begin position="125"/>
        <end position="147"/>
    </location>
</feature>
<dbReference type="GO" id="GO:0005886">
    <property type="term" value="C:plasma membrane"/>
    <property type="evidence" value="ECO:0007669"/>
    <property type="project" value="UniProtKB-SubCell"/>
</dbReference>
<keyword evidence="4 6" id="KW-1133">Transmembrane helix</keyword>
<keyword evidence="2" id="KW-0813">Transport</keyword>
<dbReference type="Proteomes" id="UP000012081">
    <property type="component" value="Unassembled WGS sequence"/>
</dbReference>
<dbReference type="AlphaFoldDB" id="M8DKZ9"/>
<evidence type="ECO:0000313" key="8">
    <source>
        <dbReference type="EMBL" id="EMT54328.1"/>
    </source>
</evidence>
<keyword evidence="9" id="KW-1185">Reference proteome</keyword>
<feature type="domain" description="Major facilitator superfamily (MFS) profile" evidence="7">
    <location>
        <begin position="35"/>
        <end position="432"/>
    </location>
</feature>
<sequence>MSKEPCDASANQNQKSSFHHYIQSPEMQGKLYKRTLLIVVISQIFGGAGLAAGVTVGALLAQDMLGTDSFAGIPAALLTLGSAVAAMLVGRLSQRFGRRFGLAAGFLTGGVGAVGVVLAAVGHNIWLLFASLLLYGAGTASNLQARYAGTDLAKPQQRATAVSIAMVSTTFGAVAGPNLVEVMGRFAASIGVPALAGPFILGAAAFILAGLVFLTFLRPDPFVVAKAIADAHKKDQSPAAKESSLVSANTRGIIVGATVMILTQIVMVAIMTMTPVHMKHHGHGLSEVGLVIGVHIGAMYLPSLVTGILVDKVGRVAMSFASGAILLAAGVLSAVAPADSMLLLTIALALLGLGWNFGLISGTALIVDATNPSTRAKTQGTIDVLVALAGASGGALSGMVVAHSSYAALSLGGGVLSLLLIPVGIWYHSKHKAAKSESMSL</sequence>